<dbReference type="Proteomes" id="UP001642720">
    <property type="component" value="Unassembled WGS sequence"/>
</dbReference>
<feature type="region of interest" description="Disordered" evidence="1">
    <location>
        <begin position="166"/>
        <end position="188"/>
    </location>
</feature>
<evidence type="ECO:0000313" key="3">
    <source>
        <dbReference type="Proteomes" id="UP001642720"/>
    </source>
</evidence>
<proteinExistence type="predicted"/>
<dbReference type="EMBL" id="PPTA01000021">
    <property type="protein sequence ID" value="TFA98308.1"/>
    <property type="molecule type" value="Genomic_DNA"/>
</dbReference>
<feature type="compositionally biased region" description="Gly residues" evidence="1">
    <location>
        <begin position="170"/>
        <end position="180"/>
    </location>
</feature>
<sequence>MAEREMADASIEDRKSGETLAVRHLSTKRQKPWELGKNLQAGLGLVLGKGDGRGKESKPFEWLYCVGQVQDTWVSRGSIGCIAVGSDLTCTVHVMPNTQLDGWMDGWLVVEDAGIHHVKAVEPARRWIPAHPPGDQDLMPSPLITAGEPQQEALLEPDQLPKACKKVGGTASGQFGGTWGGKDMDKAR</sequence>
<protein>
    <submittedName>
        <fullName evidence="2">Uncharacterized protein</fullName>
    </submittedName>
</protein>
<dbReference type="GeneID" id="300581420"/>
<accession>A0ABY2GRI5</accession>
<keyword evidence="3" id="KW-1185">Reference proteome</keyword>
<comment type="caution">
    <text evidence="2">The sequence shown here is derived from an EMBL/GenBank/DDBJ whole genome shotgun (WGS) entry which is preliminary data.</text>
</comment>
<evidence type="ECO:0000256" key="1">
    <source>
        <dbReference type="SAM" id="MobiDB-lite"/>
    </source>
</evidence>
<evidence type="ECO:0000313" key="2">
    <source>
        <dbReference type="EMBL" id="TFA98308.1"/>
    </source>
</evidence>
<name>A0ABY2GRI5_9HYPO</name>
<gene>
    <name evidence="2" type="ORF">CCMA1212_009907</name>
</gene>
<dbReference type="RefSeq" id="XP_073554510.1">
    <property type="nucleotide sequence ID" value="XM_073706970.1"/>
</dbReference>
<organism evidence="2 3">
    <name type="scientific">Trichoderma ghanense</name>
    <dbReference type="NCBI Taxonomy" id="65468"/>
    <lineage>
        <taxon>Eukaryota</taxon>
        <taxon>Fungi</taxon>
        <taxon>Dikarya</taxon>
        <taxon>Ascomycota</taxon>
        <taxon>Pezizomycotina</taxon>
        <taxon>Sordariomycetes</taxon>
        <taxon>Hypocreomycetidae</taxon>
        <taxon>Hypocreales</taxon>
        <taxon>Hypocreaceae</taxon>
        <taxon>Trichoderma</taxon>
    </lineage>
</organism>
<reference evidence="2 3" key="1">
    <citation type="submission" date="2018-01" db="EMBL/GenBank/DDBJ databases">
        <title>Genome characterization of the sugarcane-associated fungus Trichoderma ghanense CCMA-1212 and their application in lignocelulose bioconversion.</title>
        <authorList>
            <person name="Steindorff A.S."/>
            <person name="Mendes T.D."/>
            <person name="Vilela E.S.D."/>
            <person name="Rodrigues D.S."/>
            <person name="Formighieri E.F."/>
            <person name="Melo I.S."/>
            <person name="Favaro L.C.L."/>
        </authorList>
    </citation>
    <scope>NUCLEOTIDE SEQUENCE [LARGE SCALE GENOMIC DNA]</scope>
    <source>
        <strain evidence="2 3">CCMA-1212</strain>
    </source>
</reference>